<feature type="domain" description="Metalloprotease TldD/E N-terminal" evidence="5">
    <location>
        <begin position="16"/>
        <end position="76"/>
    </location>
</feature>
<evidence type="ECO:0000259" key="5">
    <source>
        <dbReference type="Pfam" id="PF01523"/>
    </source>
</evidence>
<dbReference type="OrthoDB" id="9803213at2"/>
<dbReference type="RefSeq" id="WP_059176458.1">
    <property type="nucleotide sequence ID" value="NZ_BCNO01000001.1"/>
</dbReference>
<evidence type="ECO:0000259" key="7">
    <source>
        <dbReference type="Pfam" id="PF19290"/>
    </source>
</evidence>
<comment type="similarity">
    <text evidence="1">Belongs to the peptidase U62 family.</text>
</comment>
<dbReference type="FunFam" id="3.30.2290.10:FF:000003">
    <property type="entry name" value="Zinc-dependent protease, TldD/PmbA family"/>
    <property type="match status" value="1"/>
</dbReference>
<evidence type="ECO:0000313" key="9">
    <source>
        <dbReference type="Proteomes" id="UP000054976"/>
    </source>
</evidence>
<dbReference type="InterPro" id="IPR002510">
    <property type="entry name" value="Metalloprtase-TldD/E_N"/>
</dbReference>
<dbReference type="PIRSF" id="PIRSF004919">
    <property type="entry name" value="TldD"/>
    <property type="match status" value="1"/>
</dbReference>
<dbReference type="SUPFAM" id="SSF111283">
    <property type="entry name" value="Putative modulator of DNA gyrase, PmbA/TldD"/>
    <property type="match status" value="1"/>
</dbReference>
<dbReference type="PANTHER" id="PTHR30624">
    <property type="entry name" value="UNCHARACTERIZED PROTEIN TLDD AND PMBA"/>
    <property type="match status" value="1"/>
</dbReference>
<dbReference type="InterPro" id="IPR036059">
    <property type="entry name" value="TldD/PmbA_sf"/>
</dbReference>
<keyword evidence="2" id="KW-0645">Protease</keyword>
<dbReference type="InterPro" id="IPR025502">
    <property type="entry name" value="TldD"/>
</dbReference>
<proteinExistence type="inferred from homology"/>
<protein>
    <submittedName>
        <fullName evidence="8">TldD protein</fullName>
    </submittedName>
</protein>
<dbReference type="Pfam" id="PF01523">
    <property type="entry name" value="PmbA_TldD_1st"/>
    <property type="match status" value="1"/>
</dbReference>
<dbReference type="STRING" id="86166.TAGGR_11260"/>
<feature type="domain" description="Metalloprotease TldD/E C-terminal" evidence="6">
    <location>
        <begin position="217"/>
        <end position="448"/>
    </location>
</feature>
<evidence type="ECO:0000256" key="2">
    <source>
        <dbReference type="ARBA" id="ARBA00022670"/>
    </source>
</evidence>
<evidence type="ECO:0000256" key="1">
    <source>
        <dbReference type="ARBA" id="ARBA00005836"/>
    </source>
</evidence>
<keyword evidence="3" id="KW-0378">Hydrolase</keyword>
<dbReference type="GO" id="GO:0008237">
    <property type="term" value="F:metallopeptidase activity"/>
    <property type="evidence" value="ECO:0007669"/>
    <property type="project" value="UniProtKB-KW"/>
</dbReference>
<name>A0A0U9HQG8_9BACT</name>
<dbReference type="PANTHER" id="PTHR30624:SF4">
    <property type="entry name" value="METALLOPROTEASE TLDD"/>
    <property type="match status" value="1"/>
</dbReference>
<feature type="domain" description="Metalloprotease TldD/E central" evidence="7">
    <location>
        <begin position="101"/>
        <end position="209"/>
    </location>
</feature>
<evidence type="ECO:0000256" key="3">
    <source>
        <dbReference type="ARBA" id="ARBA00022801"/>
    </source>
</evidence>
<dbReference type="Proteomes" id="UP000054976">
    <property type="component" value="Unassembled WGS sequence"/>
</dbReference>
<evidence type="ECO:0000313" key="8">
    <source>
        <dbReference type="EMBL" id="GAQ95060.1"/>
    </source>
</evidence>
<dbReference type="InterPro" id="IPR035068">
    <property type="entry name" value="TldD/PmbA_N"/>
</dbReference>
<keyword evidence="9" id="KW-1185">Reference proteome</keyword>
<dbReference type="InterPro" id="IPR051463">
    <property type="entry name" value="Peptidase_U62_metallo"/>
</dbReference>
<dbReference type="Pfam" id="PF19289">
    <property type="entry name" value="PmbA_TldD_3rd"/>
    <property type="match status" value="1"/>
</dbReference>
<keyword evidence="4" id="KW-0482">Metalloprotease</keyword>
<dbReference type="EMBL" id="BCNO01000001">
    <property type="protein sequence ID" value="GAQ95060.1"/>
    <property type="molecule type" value="Genomic_DNA"/>
</dbReference>
<gene>
    <name evidence="8" type="ORF">TAGGR_11260</name>
</gene>
<dbReference type="GO" id="GO:0006508">
    <property type="term" value="P:proteolysis"/>
    <property type="evidence" value="ECO:0007669"/>
    <property type="project" value="UniProtKB-KW"/>
</dbReference>
<dbReference type="InterPro" id="IPR045570">
    <property type="entry name" value="Metalloprtase-TldD/E_cen_dom"/>
</dbReference>
<comment type="caution">
    <text evidence="8">The sequence shown here is derived from an EMBL/GenBank/DDBJ whole genome shotgun (WGS) entry which is preliminary data.</text>
</comment>
<dbReference type="Gene3D" id="3.30.2290.10">
    <property type="entry name" value="PmbA/TldD superfamily"/>
    <property type="match status" value="1"/>
</dbReference>
<dbReference type="GO" id="GO:0005829">
    <property type="term" value="C:cytosol"/>
    <property type="evidence" value="ECO:0007669"/>
    <property type="project" value="TreeGrafter"/>
</dbReference>
<dbReference type="Pfam" id="PF19290">
    <property type="entry name" value="PmbA_TldD_2nd"/>
    <property type="match status" value="1"/>
</dbReference>
<reference evidence="9" key="1">
    <citation type="submission" date="2016-01" db="EMBL/GenBank/DDBJ databases">
        <title>Draft genome sequence of Thermodesulfovibrio aggregans strain TGE-P1.</title>
        <authorList>
            <person name="Sekiguchi Y."/>
            <person name="Ohashi A."/>
            <person name="Matsuura N."/>
            <person name="Tourlousse M.D."/>
        </authorList>
    </citation>
    <scope>NUCLEOTIDE SEQUENCE [LARGE SCALE GENOMIC DNA]</scope>
    <source>
        <strain evidence="9">TGE-P1</strain>
    </source>
</reference>
<dbReference type="AlphaFoldDB" id="A0A0U9HQG8"/>
<evidence type="ECO:0000259" key="6">
    <source>
        <dbReference type="Pfam" id="PF19289"/>
    </source>
</evidence>
<dbReference type="InterPro" id="IPR045569">
    <property type="entry name" value="Metalloprtase-TldD/E_C"/>
</dbReference>
<evidence type="ECO:0000256" key="4">
    <source>
        <dbReference type="ARBA" id="ARBA00023049"/>
    </source>
</evidence>
<organism evidence="8 9">
    <name type="scientific">Thermodesulfovibrio aggregans</name>
    <dbReference type="NCBI Taxonomy" id="86166"/>
    <lineage>
        <taxon>Bacteria</taxon>
        <taxon>Pseudomonadati</taxon>
        <taxon>Nitrospirota</taxon>
        <taxon>Thermodesulfovibrionia</taxon>
        <taxon>Thermodesulfovibrionales</taxon>
        <taxon>Thermodesulfovibrionaceae</taxon>
        <taxon>Thermodesulfovibrio</taxon>
    </lineage>
</organism>
<accession>A0A0U9HQG8</accession>
<sequence length="451" mass="49545">MDLFSDILTKLDGDYVDVFLEEKNTTQLQMEENKVQKCSSVFDKGLGVRVIKEGKIYYAYTNDLTKNGIEELISSLKSNYSSKNINLKKVNPTTQFFIKNNPDSITISEKTGFIKRANEVSWKESTKIKQVKVLYADTIQSIKIANSLGNFTEEKRVQTLFLVQIVASENGIIQTGYEAVGGLKGTELFEEISPEDIALKAAKRALMMLKARRIQGGRMPVVISSEAGGTMIHEAVGHGLEADLVQEGLSVYSEKIGEKIASELITVVDDPTLPNMRGSYVFDDEGTPSQKTILIEKGVLVNYLYDRYTALKEGKPSTGNGRRQSYEHYPIPRMSNTFIAPGKHSPEEIIRSVDKGLFVKKMGGGQVNTVNGEFVFEVQEGYLIEKGMIGEPVRGALLIGTGQEILKSIDMVGSDLGFSIGTCGKNSQGVPVTDGMPTIRIPEIVVGGEVN</sequence>